<evidence type="ECO:0000256" key="9">
    <source>
        <dbReference type="ARBA" id="ARBA00032931"/>
    </source>
</evidence>
<feature type="compositionally biased region" description="Basic and acidic residues" evidence="13">
    <location>
        <begin position="362"/>
        <end position="371"/>
    </location>
</feature>
<dbReference type="SUPFAM" id="SSF55326">
    <property type="entry name" value="PurM N-terminal domain-like"/>
    <property type="match status" value="1"/>
</dbReference>
<dbReference type="PANTHER" id="PTHR10520:SF12">
    <property type="entry name" value="TRIFUNCTIONAL PURINE BIOSYNTHETIC PROTEIN ADENOSINE-3"/>
    <property type="match status" value="1"/>
</dbReference>
<evidence type="ECO:0000256" key="8">
    <source>
        <dbReference type="ARBA" id="ARBA00031908"/>
    </source>
</evidence>
<evidence type="ECO:0000256" key="4">
    <source>
        <dbReference type="ARBA" id="ARBA00020367"/>
    </source>
</evidence>
<dbReference type="EMBL" id="CAJNOB010000067">
    <property type="protein sequence ID" value="CAF0704504.1"/>
    <property type="molecule type" value="Genomic_DNA"/>
</dbReference>
<keyword evidence="5 12" id="KW-0436">Ligase</keyword>
<dbReference type="RefSeq" id="WP_214096496.1">
    <property type="nucleotide sequence ID" value="NZ_CAJNOB010000067.1"/>
</dbReference>
<dbReference type="EC" id="6.3.3.1" evidence="3 12"/>
<dbReference type="PANTHER" id="PTHR10520">
    <property type="entry name" value="TRIFUNCTIONAL PURINE BIOSYNTHETIC PROTEIN ADENOSINE-3-RELATED"/>
    <property type="match status" value="1"/>
</dbReference>
<comment type="subcellular location">
    <subcellularLocation>
        <location evidence="12">Cytoplasm</location>
    </subcellularLocation>
</comment>
<proteinExistence type="inferred from homology"/>
<keyword evidence="6 12" id="KW-0547">Nucleotide-binding</keyword>
<evidence type="ECO:0000313" key="16">
    <source>
        <dbReference type="EMBL" id="CAF0704504.1"/>
    </source>
</evidence>
<comment type="caution">
    <text evidence="16">The sequence shown here is derived from an EMBL/GenBank/DDBJ whole genome shotgun (WGS) entry which is preliminary data.</text>
</comment>
<dbReference type="GO" id="GO:0004637">
    <property type="term" value="F:phosphoribosylamine-glycine ligase activity"/>
    <property type="evidence" value="ECO:0007669"/>
    <property type="project" value="TreeGrafter"/>
</dbReference>
<feature type="domain" description="PurM-like N-terminal" evidence="14">
    <location>
        <begin position="78"/>
        <end position="183"/>
    </location>
</feature>
<evidence type="ECO:0000256" key="2">
    <source>
        <dbReference type="ARBA" id="ARBA00010280"/>
    </source>
</evidence>
<evidence type="ECO:0000256" key="13">
    <source>
        <dbReference type="SAM" id="MobiDB-lite"/>
    </source>
</evidence>
<evidence type="ECO:0000256" key="7">
    <source>
        <dbReference type="ARBA" id="ARBA00022840"/>
    </source>
</evidence>
<dbReference type="UniPathway" id="UPA00074">
    <property type="reaction ID" value="UER00129"/>
</dbReference>
<name>A0A8J2BRE2_9BACT</name>
<dbReference type="GO" id="GO:0046084">
    <property type="term" value="P:adenine biosynthetic process"/>
    <property type="evidence" value="ECO:0007669"/>
    <property type="project" value="TreeGrafter"/>
</dbReference>
<comment type="pathway">
    <text evidence="1 12">Purine metabolism; IMP biosynthesis via de novo pathway; 5-amino-1-(5-phospho-D-ribosyl)imidazole from N(2)-formyl-N(1)-(5-phospho-D-ribosyl)glycinamide: step 2/2.</text>
</comment>
<evidence type="ECO:0000259" key="14">
    <source>
        <dbReference type="Pfam" id="PF00586"/>
    </source>
</evidence>
<evidence type="ECO:0000313" key="17">
    <source>
        <dbReference type="Proteomes" id="UP000663859"/>
    </source>
</evidence>
<dbReference type="SUPFAM" id="SSF56042">
    <property type="entry name" value="PurM C-terminal domain-like"/>
    <property type="match status" value="1"/>
</dbReference>
<evidence type="ECO:0000256" key="5">
    <source>
        <dbReference type="ARBA" id="ARBA00022598"/>
    </source>
</evidence>
<dbReference type="Gene3D" id="3.90.650.10">
    <property type="entry name" value="PurM-like C-terminal domain"/>
    <property type="match status" value="1"/>
</dbReference>
<protein>
    <recommendedName>
        <fullName evidence="4 12">Phosphoribosylformylglycinamidine cyclo-ligase</fullName>
        <ecNumber evidence="3 12">6.3.3.1</ecNumber>
    </recommendedName>
    <alternativeName>
        <fullName evidence="9 12">AIR synthase</fullName>
    </alternativeName>
    <alternativeName>
        <fullName evidence="10 12">AIRS</fullName>
    </alternativeName>
    <alternativeName>
        <fullName evidence="8 12">Phosphoribosyl-aminoimidazole synthetase</fullName>
    </alternativeName>
</protein>
<feature type="domain" description="PurM-like C-terminal" evidence="15">
    <location>
        <begin position="195"/>
        <end position="356"/>
    </location>
</feature>
<sequence>MSSLRDPKPQAFSSLSCPVPEVSSRYEEAGVSLGLARQLKSQLFVRSRRQPKDPRCLGELGGFAGLFRARFPGYRKPVLVASTDGVGTKLALATALQKYRGVGQDLVHHCINDIAVVGAKPLFFLDYLGVARLEPRMFQELLGGILTACRRWNCTLLGGETAQLSDTFQPGHFELVGTIVGVVEESQRIDGSKIQPGNILVGLPSHGLHTNGYTLVRKILEKTGFPLTEKPPGFRRPLGEILLAVHRCYLPEIQILRRFQVRGLAHITGGGLPENLLRILPEGMGIELWLQSWPVPRIFSWLLQQGNLSWNEAYTVFNMGIGLVAVLPENQWERCRQTLGRVFLIGRVIRSRRRVVHLVPKKSPEDHHNTMEAEGVEPSSSR</sequence>
<comment type="catalytic activity">
    <reaction evidence="11 12">
        <text>2-formamido-N(1)-(5-O-phospho-beta-D-ribosyl)acetamidine + ATP = 5-amino-1-(5-phospho-beta-D-ribosyl)imidazole + ADP + phosphate + H(+)</text>
        <dbReference type="Rhea" id="RHEA:23032"/>
        <dbReference type="ChEBI" id="CHEBI:15378"/>
        <dbReference type="ChEBI" id="CHEBI:30616"/>
        <dbReference type="ChEBI" id="CHEBI:43474"/>
        <dbReference type="ChEBI" id="CHEBI:137981"/>
        <dbReference type="ChEBI" id="CHEBI:147287"/>
        <dbReference type="ChEBI" id="CHEBI:456216"/>
        <dbReference type="EC" id="6.3.3.1"/>
    </reaction>
</comment>
<dbReference type="Proteomes" id="UP000663859">
    <property type="component" value="Unassembled WGS sequence"/>
</dbReference>
<dbReference type="InterPro" id="IPR004733">
    <property type="entry name" value="PurM_cligase"/>
</dbReference>
<dbReference type="GO" id="GO:0005829">
    <property type="term" value="C:cytosol"/>
    <property type="evidence" value="ECO:0007669"/>
    <property type="project" value="TreeGrafter"/>
</dbReference>
<dbReference type="GO" id="GO:0005524">
    <property type="term" value="F:ATP binding"/>
    <property type="evidence" value="ECO:0007669"/>
    <property type="project" value="UniProtKB-KW"/>
</dbReference>
<evidence type="ECO:0000256" key="6">
    <source>
        <dbReference type="ARBA" id="ARBA00022741"/>
    </source>
</evidence>
<dbReference type="GO" id="GO:0004641">
    <property type="term" value="F:phosphoribosylformylglycinamidine cyclo-ligase activity"/>
    <property type="evidence" value="ECO:0007669"/>
    <property type="project" value="UniProtKB-UniRule"/>
</dbReference>
<dbReference type="Pfam" id="PF02769">
    <property type="entry name" value="AIRS_C"/>
    <property type="match status" value="1"/>
</dbReference>
<dbReference type="GO" id="GO:0006189">
    <property type="term" value="P:'de novo' IMP biosynthetic process"/>
    <property type="evidence" value="ECO:0007669"/>
    <property type="project" value="UniProtKB-UniRule"/>
</dbReference>
<accession>A0A8J2BRE2</accession>
<dbReference type="Gene3D" id="3.30.1330.10">
    <property type="entry name" value="PurM-like, N-terminal domain"/>
    <property type="match status" value="1"/>
</dbReference>
<evidence type="ECO:0000256" key="10">
    <source>
        <dbReference type="ARBA" id="ARBA00033093"/>
    </source>
</evidence>
<evidence type="ECO:0000256" key="12">
    <source>
        <dbReference type="HAMAP-Rule" id="MF_00741"/>
    </source>
</evidence>
<evidence type="ECO:0000256" key="3">
    <source>
        <dbReference type="ARBA" id="ARBA00013047"/>
    </source>
</evidence>
<feature type="region of interest" description="Disordered" evidence="13">
    <location>
        <begin position="360"/>
        <end position="382"/>
    </location>
</feature>
<dbReference type="Pfam" id="PF00586">
    <property type="entry name" value="AIRS"/>
    <property type="match status" value="1"/>
</dbReference>
<dbReference type="InterPro" id="IPR036921">
    <property type="entry name" value="PurM-like_N_sf"/>
</dbReference>
<evidence type="ECO:0000256" key="1">
    <source>
        <dbReference type="ARBA" id="ARBA00004686"/>
    </source>
</evidence>
<keyword evidence="12" id="KW-0658">Purine biosynthesis</keyword>
<dbReference type="InterPro" id="IPR036676">
    <property type="entry name" value="PurM-like_C_sf"/>
</dbReference>
<reference evidence="16" key="1">
    <citation type="submission" date="2021-02" db="EMBL/GenBank/DDBJ databases">
        <authorList>
            <person name="Cremers G."/>
            <person name="Picone N."/>
        </authorList>
    </citation>
    <scope>NUCLEOTIDE SEQUENCE</scope>
    <source>
        <strain evidence="16">PQ17</strain>
    </source>
</reference>
<keyword evidence="12" id="KW-0963">Cytoplasm</keyword>
<dbReference type="InterPro" id="IPR016188">
    <property type="entry name" value="PurM-like_N"/>
</dbReference>
<dbReference type="InterPro" id="IPR010918">
    <property type="entry name" value="PurM-like_C_dom"/>
</dbReference>
<evidence type="ECO:0000259" key="15">
    <source>
        <dbReference type="Pfam" id="PF02769"/>
    </source>
</evidence>
<keyword evidence="17" id="KW-1185">Reference proteome</keyword>
<dbReference type="CDD" id="cd02196">
    <property type="entry name" value="PurM"/>
    <property type="match status" value="1"/>
</dbReference>
<comment type="similarity">
    <text evidence="2 12">Belongs to the AIR synthase family.</text>
</comment>
<keyword evidence="7 12" id="KW-0067">ATP-binding</keyword>
<evidence type="ECO:0000256" key="11">
    <source>
        <dbReference type="ARBA" id="ARBA00049057"/>
    </source>
</evidence>
<organism evidence="16 17">
    <name type="scientific">Candidatus Methylacidithermus pantelleriae</name>
    <dbReference type="NCBI Taxonomy" id="2744239"/>
    <lineage>
        <taxon>Bacteria</taxon>
        <taxon>Pseudomonadati</taxon>
        <taxon>Verrucomicrobiota</taxon>
        <taxon>Methylacidiphilae</taxon>
        <taxon>Methylacidiphilales</taxon>
        <taxon>Methylacidiphilaceae</taxon>
        <taxon>Candidatus Methylacidithermus</taxon>
    </lineage>
</organism>
<dbReference type="HAMAP" id="MF_00741">
    <property type="entry name" value="AIRS"/>
    <property type="match status" value="1"/>
</dbReference>
<dbReference type="NCBIfam" id="TIGR00878">
    <property type="entry name" value="purM"/>
    <property type="match status" value="1"/>
</dbReference>
<gene>
    <name evidence="12 16" type="primary">purM</name>
    <name evidence="16" type="ORF">MPNT_70049</name>
</gene>
<dbReference type="AlphaFoldDB" id="A0A8J2BRE2"/>